<sequence>MKAIALNKGAQIEQRKGAAQSGKEMRNLRERQSTSHPNDEDEGIEGPMIIEAEIRGHCIYRISVNSSWNVKAPGGRRIHYSKKQQVGFAGMCVGLRTRRGPRALKPMVEERVKVAINPEYPEQTVMIGSTLTDEGRNKLCDLLQRNLDIFAWKPADMTGVPRHITEHCLKVAGRNVFLFRQNRQRGQAMDKNQAIQEEVGKLMEAGIIKEVHYHDWLSNPVMVKKHDDS</sequence>
<evidence type="ECO:0000256" key="1">
    <source>
        <dbReference type="SAM" id="MobiDB-lite"/>
    </source>
</evidence>
<reference evidence="2" key="1">
    <citation type="journal article" date="2022" name="Int. J. Mol. Sci.">
        <title>Draft Genome of Tanacetum Coccineum: Genomic Comparison of Closely Related Tanacetum-Family Plants.</title>
        <authorList>
            <person name="Yamashiro T."/>
            <person name="Shiraishi A."/>
            <person name="Nakayama K."/>
            <person name="Satake H."/>
        </authorList>
    </citation>
    <scope>NUCLEOTIDE SEQUENCE</scope>
</reference>
<organism evidence="2 3">
    <name type="scientific">Tanacetum coccineum</name>
    <dbReference type="NCBI Taxonomy" id="301880"/>
    <lineage>
        <taxon>Eukaryota</taxon>
        <taxon>Viridiplantae</taxon>
        <taxon>Streptophyta</taxon>
        <taxon>Embryophyta</taxon>
        <taxon>Tracheophyta</taxon>
        <taxon>Spermatophyta</taxon>
        <taxon>Magnoliopsida</taxon>
        <taxon>eudicotyledons</taxon>
        <taxon>Gunneridae</taxon>
        <taxon>Pentapetalae</taxon>
        <taxon>asterids</taxon>
        <taxon>campanulids</taxon>
        <taxon>Asterales</taxon>
        <taxon>Asteraceae</taxon>
        <taxon>Asteroideae</taxon>
        <taxon>Anthemideae</taxon>
        <taxon>Anthemidinae</taxon>
        <taxon>Tanacetum</taxon>
    </lineage>
</organism>
<dbReference type="EMBL" id="BQNB010008485">
    <property type="protein sequence ID" value="GJS50009.1"/>
    <property type="molecule type" value="Genomic_DNA"/>
</dbReference>
<feature type="compositionally biased region" description="Basic and acidic residues" evidence="1">
    <location>
        <begin position="23"/>
        <end position="33"/>
    </location>
</feature>
<dbReference type="Gene3D" id="3.10.10.10">
    <property type="entry name" value="HIV Type 1 Reverse Transcriptase, subunit A, domain 1"/>
    <property type="match status" value="1"/>
</dbReference>
<dbReference type="SUPFAM" id="SSF56672">
    <property type="entry name" value="DNA/RNA polymerases"/>
    <property type="match status" value="1"/>
</dbReference>
<gene>
    <name evidence="2" type="ORF">Tco_0600130</name>
</gene>
<comment type="caution">
    <text evidence="2">The sequence shown here is derived from an EMBL/GenBank/DDBJ whole genome shotgun (WGS) entry which is preliminary data.</text>
</comment>
<evidence type="ECO:0000313" key="2">
    <source>
        <dbReference type="EMBL" id="GJS50009.1"/>
    </source>
</evidence>
<name>A0ABQ4WAX6_9ASTR</name>
<accession>A0ABQ4WAX6</accession>
<feature type="region of interest" description="Disordered" evidence="1">
    <location>
        <begin position="1"/>
        <end position="45"/>
    </location>
</feature>
<reference evidence="2" key="2">
    <citation type="submission" date="2022-01" db="EMBL/GenBank/DDBJ databases">
        <authorList>
            <person name="Yamashiro T."/>
            <person name="Shiraishi A."/>
            <person name="Satake H."/>
            <person name="Nakayama K."/>
        </authorList>
    </citation>
    <scope>NUCLEOTIDE SEQUENCE</scope>
</reference>
<keyword evidence="3" id="KW-1185">Reference proteome</keyword>
<dbReference type="InterPro" id="IPR043502">
    <property type="entry name" value="DNA/RNA_pol_sf"/>
</dbReference>
<evidence type="ECO:0008006" key="4">
    <source>
        <dbReference type="Google" id="ProtNLM"/>
    </source>
</evidence>
<proteinExistence type="predicted"/>
<dbReference type="Proteomes" id="UP001151760">
    <property type="component" value="Unassembled WGS sequence"/>
</dbReference>
<protein>
    <recommendedName>
        <fullName evidence="4">Reverse transcriptase domain-containing protein</fullName>
    </recommendedName>
</protein>
<evidence type="ECO:0000313" key="3">
    <source>
        <dbReference type="Proteomes" id="UP001151760"/>
    </source>
</evidence>